<dbReference type="InterPro" id="IPR026032">
    <property type="entry name" value="HcaT-like"/>
</dbReference>
<dbReference type="AlphaFoldDB" id="A0A918VQS2"/>
<name>A0A918VQS2_9HYPH</name>
<evidence type="ECO:0000256" key="2">
    <source>
        <dbReference type="ARBA" id="ARBA00022448"/>
    </source>
</evidence>
<evidence type="ECO:0000256" key="6">
    <source>
        <dbReference type="ARBA" id="ARBA00022989"/>
    </source>
</evidence>
<proteinExistence type="predicted"/>
<dbReference type="InterPro" id="IPR020846">
    <property type="entry name" value="MFS_dom"/>
</dbReference>
<feature type="domain" description="Major facilitator superfamily (MFS) profile" evidence="9">
    <location>
        <begin position="220"/>
        <end position="410"/>
    </location>
</feature>
<dbReference type="NCBIfam" id="NF037955">
    <property type="entry name" value="mfs"/>
    <property type="match status" value="1"/>
</dbReference>
<keyword evidence="6 8" id="KW-1133">Transmembrane helix</keyword>
<dbReference type="GO" id="GO:0005886">
    <property type="term" value="C:plasma membrane"/>
    <property type="evidence" value="ECO:0007669"/>
    <property type="project" value="UniProtKB-SubCell"/>
</dbReference>
<feature type="transmembrane region" description="Helical" evidence="8">
    <location>
        <begin position="78"/>
        <end position="97"/>
    </location>
</feature>
<keyword evidence="11" id="KW-1185">Reference proteome</keyword>
<feature type="transmembrane region" description="Helical" evidence="8">
    <location>
        <begin position="220"/>
        <end position="247"/>
    </location>
</feature>
<dbReference type="PIRSF" id="PIRSF004925">
    <property type="entry name" value="HcaT"/>
    <property type="match status" value="1"/>
</dbReference>
<dbReference type="GO" id="GO:0030395">
    <property type="term" value="F:lactose binding"/>
    <property type="evidence" value="ECO:0007669"/>
    <property type="project" value="TreeGrafter"/>
</dbReference>
<accession>A0A918VQS2</accession>
<evidence type="ECO:0000313" key="10">
    <source>
        <dbReference type="EMBL" id="GHA14938.1"/>
    </source>
</evidence>
<dbReference type="GO" id="GO:0015528">
    <property type="term" value="F:lactose:proton symporter activity"/>
    <property type="evidence" value="ECO:0007669"/>
    <property type="project" value="TreeGrafter"/>
</dbReference>
<keyword evidence="2" id="KW-0813">Transport</keyword>
<keyword evidence="4" id="KW-0997">Cell inner membrane</keyword>
<reference evidence="10" key="2">
    <citation type="submission" date="2020-09" db="EMBL/GenBank/DDBJ databases">
        <authorList>
            <person name="Sun Q."/>
            <person name="Kim S."/>
        </authorList>
    </citation>
    <scope>NUCLEOTIDE SEQUENCE</scope>
    <source>
        <strain evidence="10">KCTC 32437</strain>
    </source>
</reference>
<evidence type="ECO:0000256" key="1">
    <source>
        <dbReference type="ARBA" id="ARBA00004429"/>
    </source>
</evidence>
<feature type="transmembrane region" description="Helical" evidence="8">
    <location>
        <begin position="307"/>
        <end position="335"/>
    </location>
</feature>
<feature type="transmembrane region" description="Helical" evidence="8">
    <location>
        <begin position="373"/>
        <end position="396"/>
    </location>
</feature>
<dbReference type="Gene3D" id="1.20.1250.20">
    <property type="entry name" value="MFS general substrate transporter like domains"/>
    <property type="match status" value="2"/>
</dbReference>
<dbReference type="Pfam" id="PF12832">
    <property type="entry name" value="MFS_1_like"/>
    <property type="match status" value="1"/>
</dbReference>
<evidence type="ECO:0000259" key="9">
    <source>
        <dbReference type="PROSITE" id="PS50850"/>
    </source>
</evidence>
<evidence type="ECO:0000313" key="11">
    <source>
        <dbReference type="Proteomes" id="UP000646579"/>
    </source>
</evidence>
<evidence type="ECO:0000256" key="5">
    <source>
        <dbReference type="ARBA" id="ARBA00022692"/>
    </source>
</evidence>
<dbReference type="EMBL" id="BMZE01000001">
    <property type="protein sequence ID" value="GHA14938.1"/>
    <property type="molecule type" value="Genomic_DNA"/>
</dbReference>
<evidence type="ECO:0000256" key="4">
    <source>
        <dbReference type="ARBA" id="ARBA00022519"/>
    </source>
</evidence>
<evidence type="ECO:0000256" key="3">
    <source>
        <dbReference type="ARBA" id="ARBA00022475"/>
    </source>
</evidence>
<reference evidence="10" key="1">
    <citation type="journal article" date="2014" name="Int. J. Syst. Evol. Microbiol.">
        <title>Complete genome sequence of Corynebacterium casei LMG S-19264T (=DSM 44701T), isolated from a smear-ripened cheese.</title>
        <authorList>
            <consortium name="US DOE Joint Genome Institute (JGI-PGF)"/>
            <person name="Walter F."/>
            <person name="Albersmeier A."/>
            <person name="Kalinowski J."/>
            <person name="Ruckert C."/>
        </authorList>
    </citation>
    <scope>NUCLEOTIDE SEQUENCE</scope>
    <source>
        <strain evidence="10">KCTC 32437</strain>
    </source>
</reference>
<dbReference type="InterPro" id="IPR024989">
    <property type="entry name" value="MFS_assoc_dom"/>
</dbReference>
<feature type="transmembrane region" description="Helical" evidence="8">
    <location>
        <begin position="46"/>
        <end position="66"/>
    </location>
</feature>
<feature type="transmembrane region" description="Helical" evidence="8">
    <location>
        <begin position="138"/>
        <end position="157"/>
    </location>
</feature>
<feature type="transmembrane region" description="Helical" evidence="8">
    <location>
        <begin position="163"/>
        <end position="180"/>
    </location>
</feature>
<dbReference type="PROSITE" id="PS50850">
    <property type="entry name" value="MFS"/>
    <property type="match status" value="1"/>
</dbReference>
<keyword evidence="7 8" id="KW-0472">Membrane</keyword>
<gene>
    <name evidence="10" type="ORF">GCM10007989_07070</name>
</gene>
<feature type="transmembrane region" description="Helical" evidence="8">
    <location>
        <begin position="12"/>
        <end position="34"/>
    </location>
</feature>
<evidence type="ECO:0000256" key="8">
    <source>
        <dbReference type="SAM" id="Phobius"/>
    </source>
</evidence>
<keyword evidence="5 8" id="KW-0812">Transmembrane</keyword>
<dbReference type="PANTHER" id="PTHR23522">
    <property type="entry name" value="BLL5896 PROTEIN"/>
    <property type="match status" value="1"/>
</dbReference>
<dbReference type="Proteomes" id="UP000646579">
    <property type="component" value="Unassembled WGS sequence"/>
</dbReference>
<dbReference type="RefSeq" id="WP_189423487.1">
    <property type="nucleotide sequence ID" value="NZ_BMZE01000001.1"/>
</dbReference>
<protein>
    <submittedName>
        <fullName evidence="10">MFS transporter</fullName>
    </submittedName>
</protein>
<dbReference type="SUPFAM" id="SSF103473">
    <property type="entry name" value="MFS general substrate transporter"/>
    <property type="match status" value="1"/>
</dbReference>
<comment type="subcellular location">
    <subcellularLocation>
        <location evidence="1">Cell inner membrane</location>
        <topology evidence="1">Multi-pass membrane protein</topology>
    </subcellularLocation>
</comment>
<organism evidence="10 11">
    <name type="scientific">Devosia pacifica</name>
    <dbReference type="NCBI Taxonomy" id="1335967"/>
    <lineage>
        <taxon>Bacteria</taxon>
        <taxon>Pseudomonadati</taxon>
        <taxon>Pseudomonadota</taxon>
        <taxon>Alphaproteobacteria</taxon>
        <taxon>Hyphomicrobiales</taxon>
        <taxon>Devosiaceae</taxon>
        <taxon>Devosia</taxon>
    </lineage>
</organism>
<keyword evidence="3" id="KW-1003">Cell membrane</keyword>
<comment type="caution">
    <text evidence="10">The sequence shown here is derived from an EMBL/GenBank/DDBJ whole genome shotgun (WGS) entry which is preliminary data.</text>
</comment>
<feature type="transmembrane region" description="Helical" evidence="8">
    <location>
        <begin position="103"/>
        <end position="126"/>
    </location>
</feature>
<sequence>MRLPLAARLSSPAARTGLYYTSLFSTGAVANPFLPIWLSDKGIDETYIGLVNAAPIFAMIALNLIVGRIADKANDWRSVIVFGSVFATVPPVLLLFSDGLWPILIIWTLVIVPFQAIAPIVDAATYRMSRRQSLNFGAIRVWGTLGFIVTTLIAGFVLDLEGAVAFVPLLIVVCAIRAVLSLQLPLFRGGEEAAHRPHYPIDAPISPLVAVRIGELWRPWFLLTMLGAALLHASHMMQMAFGALIWAEAGLSGLTIGLLWASAPAGEILAMLFFERLSKRFAARHIIFVACVCGALRWFGMGLEPNVWVLLVLQLLHMATMGLGFLGITNFIANWTTEDIAAEAQSFFVMIRQVVTVVALLSFGVLAETFGAGGFYVAAAGSAVGAVLVVASLRLMNPKYEQAELKGMIR</sequence>
<dbReference type="InterPro" id="IPR036259">
    <property type="entry name" value="MFS_trans_sf"/>
</dbReference>
<feature type="transmembrane region" description="Helical" evidence="8">
    <location>
        <begin position="347"/>
        <end position="367"/>
    </location>
</feature>
<feature type="transmembrane region" description="Helical" evidence="8">
    <location>
        <begin position="253"/>
        <end position="274"/>
    </location>
</feature>
<dbReference type="PANTHER" id="PTHR23522:SF10">
    <property type="entry name" value="3-PHENYLPROPIONIC ACID TRANSPORTER-RELATED"/>
    <property type="match status" value="1"/>
</dbReference>
<feature type="transmembrane region" description="Helical" evidence="8">
    <location>
        <begin position="281"/>
        <end position="301"/>
    </location>
</feature>
<evidence type="ECO:0000256" key="7">
    <source>
        <dbReference type="ARBA" id="ARBA00023136"/>
    </source>
</evidence>